<organism evidence="2 3">
    <name type="scientific">Peteryoungia desertarenae</name>
    <dbReference type="NCBI Taxonomy" id="1813451"/>
    <lineage>
        <taxon>Bacteria</taxon>
        <taxon>Pseudomonadati</taxon>
        <taxon>Pseudomonadota</taxon>
        <taxon>Alphaproteobacteria</taxon>
        <taxon>Hyphomicrobiales</taxon>
        <taxon>Rhizobiaceae</taxon>
        <taxon>Peteryoungia</taxon>
    </lineage>
</organism>
<dbReference type="Proteomes" id="UP000308530">
    <property type="component" value="Chromosome"/>
</dbReference>
<dbReference type="RefSeq" id="WP_138288536.1">
    <property type="nucleotide sequence ID" value="NZ_CP058350.1"/>
</dbReference>
<dbReference type="PANTHER" id="PTHR38593:SF1">
    <property type="entry name" value="BLR2558 PROTEIN"/>
    <property type="match status" value="1"/>
</dbReference>
<protein>
    <submittedName>
        <fullName evidence="2">DUF4142 domain-containing protein</fullName>
    </submittedName>
</protein>
<dbReference type="Pfam" id="PF13628">
    <property type="entry name" value="DUF4142"/>
    <property type="match status" value="1"/>
</dbReference>
<reference evidence="2 3" key="1">
    <citation type="submission" date="2020-06" db="EMBL/GenBank/DDBJ databases">
        <title>Genome sequence of Rhizobium sp strain ADMK78.</title>
        <authorList>
            <person name="Rahi P."/>
        </authorList>
    </citation>
    <scope>NUCLEOTIDE SEQUENCE [LARGE SCALE GENOMIC DNA]</scope>
    <source>
        <strain evidence="2 3">ADMK78</strain>
    </source>
</reference>
<keyword evidence="3" id="KW-1185">Reference proteome</keyword>
<evidence type="ECO:0000259" key="1">
    <source>
        <dbReference type="Pfam" id="PF13628"/>
    </source>
</evidence>
<dbReference type="InterPro" id="IPR012347">
    <property type="entry name" value="Ferritin-like"/>
</dbReference>
<dbReference type="EMBL" id="CP058350">
    <property type="protein sequence ID" value="QLF68450.1"/>
    <property type="molecule type" value="Genomic_DNA"/>
</dbReference>
<sequence>MKRLQVLFAVAVISLVFGLLPQRVAAQDNDPAQFAERLAVLNTYLREASELAIERAQQDTIRNFALTAIDQDRNFAADLAESAMLEGVMLDDDLDQEYASKLEAIRQASDETFDMAYISAQVTAYESMVELIMPYIENGPIGQLKAFASDHISGPRSLYNIALNLSRTQAPLPAPVSPDTTFVPSAPAD</sequence>
<feature type="domain" description="DUF4142" evidence="1">
    <location>
        <begin position="31"/>
        <end position="152"/>
    </location>
</feature>
<proteinExistence type="predicted"/>
<dbReference type="PANTHER" id="PTHR38593">
    <property type="entry name" value="BLR2558 PROTEIN"/>
    <property type="match status" value="1"/>
</dbReference>
<dbReference type="InterPro" id="IPR025419">
    <property type="entry name" value="DUF4142"/>
</dbReference>
<gene>
    <name evidence="2" type="ORF">FE840_002175</name>
</gene>
<evidence type="ECO:0000313" key="3">
    <source>
        <dbReference type="Proteomes" id="UP000308530"/>
    </source>
</evidence>
<evidence type="ECO:0000313" key="2">
    <source>
        <dbReference type="EMBL" id="QLF68450.1"/>
    </source>
</evidence>
<dbReference type="Gene3D" id="1.20.1260.10">
    <property type="match status" value="1"/>
</dbReference>
<accession>A0ABX6QIV1</accession>
<name>A0ABX6QIV1_9HYPH</name>